<sequence>MSDDNKNLSDDLDDMIGDAKEGAKKAGDKISQKASEFSEDAKEFGRDAKEAASEFADDAKQVFSDGKNVGIIAHMTFIGWIIAIVMNSSNKTEFGSFYIRQMLGLVIIAIVTSWIPIINLIMWLVLLVAWIMSVIAALGGEMKPTFLFGKQFQEWFKGL</sequence>
<comment type="caution">
    <text evidence="3">The sequence shown here is derived from an EMBL/GenBank/DDBJ whole genome shotgun (WGS) entry which is preliminary data.</text>
</comment>
<dbReference type="Proteomes" id="UP001501682">
    <property type="component" value="Unassembled WGS sequence"/>
</dbReference>
<keyword evidence="2" id="KW-0472">Membrane</keyword>
<feature type="transmembrane region" description="Helical" evidence="2">
    <location>
        <begin position="97"/>
        <end position="115"/>
    </location>
</feature>
<feature type="region of interest" description="Disordered" evidence="1">
    <location>
        <begin position="21"/>
        <end position="45"/>
    </location>
</feature>
<accession>A0ABP8CPN3</accession>
<proteinExistence type="predicted"/>
<keyword evidence="4" id="KW-1185">Reference proteome</keyword>
<keyword evidence="2" id="KW-0812">Transmembrane</keyword>
<evidence type="ECO:0000313" key="3">
    <source>
        <dbReference type="EMBL" id="GAA4241904.1"/>
    </source>
</evidence>
<feature type="transmembrane region" description="Helical" evidence="2">
    <location>
        <begin position="121"/>
        <end position="140"/>
    </location>
</feature>
<name>A0ABP8CPN3_9FLAO</name>
<keyword evidence="2" id="KW-1133">Transmembrane helix</keyword>
<dbReference type="Gene3D" id="6.10.140.1430">
    <property type="match status" value="1"/>
</dbReference>
<feature type="transmembrane region" description="Helical" evidence="2">
    <location>
        <begin position="68"/>
        <end position="85"/>
    </location>
</feature>
<dbReference type="RefSeq" id="WP_215928119.1">
    <property type="nucleotide sequence ID" value="NZ_BAABCB010000007.1"/>
</dbReference>
<dbReference type="EMBL" id="BAABCB010000007">
    <property type="protein sequence ID" value="GAA4241904.1"/>
    <property type="molecule type" value="Genomic_DNA"/>
</dbReference>
<evidence type="ECO:0008006" key="5">
    <source>
        <dbReference type="Google" id="ProtNLM"/>
    </source>
</evidence>
<gene>
    <name evidence="3" type="ORF">GCM10022292_10160</name>
</gene>
<reference evidence="4" key="1">
    <citation type="journal article" date="2019" name="Int. J. Syst. Evol. Microbiol.">
        <title>The Global Catalogue of Microorganisms (GCM) 10K type strain sequencing project: providing services to taxonomists for standard genome sequencing and annotation.</title>
        <authorList>
            <consortium name="The Broad Institute Genomics Platform"/>
            <consortium name="The Broad Institute Genome Sequencing Center for Infectious Disease"/>
            <person name="Wu L."/>
            <person name="Ma J."/>
        </authorList>
    </citation>
    <scope>NUCLEOTIDE SEQUENCE [LARGE SCALE GENOMIC DNA]</scope>
    <source>
        <strain evidence="4">JCM 17633</strain>
    </source>
</reference>
<protein>
    <recommendedName>
        <fullName evidence="5">YtxH domain-containing protein</fullName>
    </recommendedName>
</protein>
<evidence type="ECO:0000256" key="1">
    <source>
        <dbReference type="SAM" id="MobiDB-lite"/>
    </source>
</evidence>
<evidence type="ECO:0000313" key="4">
    <source>
        <dbReference type="Proteomes" id="UP001501682"/>
    </source>
</evidence>
<feature type="compositionally biased region" description="Basic and acidic residues" evidence="1">
    <location>
        <begin position="21"/>
        <end position="31"/>
    </location>
</feature>
<evidence type="ECO:0000256" key="2">
    <source>
        <dbReference type="SAM" id="Phobius"/>
    </source>
</evidence>
<organism evidence="3 4">
    <name type="scientific">Winogradskyella damuponensis</name>
    <dbReference type="NCBI Taxonomy" id="943939"/>
    <lineage>
        <taxon>Bacteria</taxon>
        <taxon>Pseudomonadati</taxon>
        <taxon>Bacteroidota</taxon>
        <taxon>Flavobacteriia</taxon>
        <taxon>Flavobacteriales</taxon>
        <taxon>Flavobacteriaceae</taxon>
        <taxon>Winogradskyella</taxon>
    </lineage>
</organism>